<dbReference type="CDD" id="cd01650">
    <property type="entry name" value="RT_nLTR_like"/>
    <property type="match status" value="1"/>
</dbReference>
<dbReference type="SUPFAM" id="SSF53098">
    <property type="entry name" value="Ribonuclease H-like"/>
    <property type="match status" value="1"/>
</dbReference>
<dbReference type="PROSITE" id="PS50879">
    <property type="entry name" value="RNASE_H_1"/>
    <property type="match status" value="1"/>
</dbReference>
<gene>
    <name evidence="3" type="primary">LOC140007186</name>
</gene>
<keyword evidence="2" id="KW-1185">Reference proteome</keyword>
<dbReference type="InterPro" id="IPR052343">
    <property type="entry name" value="Retrotransposon-Effector_Assoc"/>
</dbReference>
<dbReference type="RefSeq" id="XP_071905976.1">
    <property type="nucleotide sequence ID" value="XM_072049875.1"/>
</dbReference>
<dbReference type="Pfam" id="PF00078">
    <property type="entry name" value="RVT_1"/>
    <property type="match status" value="1"/>
</dbReference>
<dbReference type="Gene3D" id="3.30.420.10">
    <property type="entry name" value="Ribonuclease H-like superfamily/Ribonuclease H"/>
    <property type="match status" value="1"/>
</dbReference>
<dbReference type="InterPro" id="IPR043502">
    <property type="entry name" value="DNA/RNA_pol_sf"/>
</dbReference>
<dbReference type="InterPro" id="IPR044730">
    <property type="entry name" value="RNase_H-like_dom_plant"/>
</dbReference>
<dbReference type="InterPro" id="IPR012337">
    <property type="entry name" value="RNaseH-like_sf"/>
</dbReference>
<dbReference type="GeneID" id="140007186"/>
<protein>
    <recommendedName>
        <fullName evidence="1">RNase H type-1 domain-containing protein</fullName>
    </recommendedName>
</protein>
<dbReference type="PANTHER" id="PTHR46890:SF28">
    <property type="entry name" value="REVERSE TRANSCRIPTASE DOMAIN-CONTAINING PROTEIN"/>
    <property type="match status" value="1"/>
</dbReference>
<dbReference type="InterPro" id="IPR002156">
    <property type="entry name" value="RNaseH_domain"/>
</dbReference>
<dbReference type="PANTHER" id="PTHR46890">
    <property type="entry name" value="NON-LTR RETROLELEMENT REVERSE TRANSCRIPTASE-LIKE PROTEIN-RELATED"/>
    <property type="match status" value="1"/>
</dbReference>
<feature type="domain" description="RNase H type-1" evidence="1">
    <location>
        <begin position="764"/>
        <end position="847"/>
    </location>
</feature>
<organism evidence="2 3">
    <name type="scientific">Coffea arabica</name>
    <name type="common">Arabian coffee</name>
    <dbReference type="NCBI Taxonomy" id="13443"/>
    <lineage>
        <taxon>Eukaryota</taxon>
        <taxon>Viridiplantae</taxon>
        <taxon>Streptophyta</taxon>
        <taxon>Embryophyta</taxon>
        <taxon>Tracheophyta</taxon>
        <taxon>Spermatophyta</taxon>
        <taxon>Magnoliopsida</taxon>
        <taxon>eudicotyledons</taxon>
        <taxon>Gunneridae</taxon>
        <taxon>Pentapetalae</taxon>
        <taxon>asterids</taxon>
        <taxon>lamiids</taxon>
        <taxon>Gentianales</taxon>
        <taxon>Rubiaceae</taxon>
        <taxon>Ixoroideae</taxon>
        <taxon>Gardenieae complex</taxon>
        <taxon>Bertiereae - Coffeeae clade</taxon>
        <taxon>Coffeeae</taxon>
        <taxon>Coffea</taxon>
    </lineage>
</organism>
<evidence type="ECO:0000259" key="1">
    <source>
        <dbReference type="PROSITE" id="PS50879"/>
    </source>
</evidence>
<dbReference type="SUPFAM" id="SSF56672">
    <property type="entry name" value="DNA/RNA polymerases"/>
    <property type="match status" value="1"/>
</dbReference>
<dbReference type="Proteomes" id="UP001652660">
    <property type="component" value="Chromosome 5c"/>
</dbReference>
<sequence length="847" mass="96051">MDSKPHPFHFINAWADHKEFLGVVKESWQQECDGSPMHVLCSKLQRLKCQLQRWNKNCVGNFSDSVKKAKEEVGRLEKCLKEGGSEVVHSLLQLAQATLRQALAMQESLWRQRSRVKWLVLGDRNTKFFHSVVKQWRMQLVIHQIQQSDGEWVSEDELIGAEAVQYFSDLFSSVDGPSMLDVPAVIPRLVSGEDNEMLEAVPSLEEVRQILYEMDASIAAGPDGFTGGFFSTAWEIVGGDVHMAIQSFFCGAELPRRITTTSIVLIPKVQQPKDFSQYRPISLCNFVNKIFSKILARRLALILPKIILMNQSGFVWGRSISDSYLLAQEIIAGIKRKVLGGNVVFKLDMSKAYDWMMWPFLIQSFRGLQQGDPLSPALFIIRVEVLSRSLKQLVAHRGFQGVWVRRGCPTITHLGYPDDVLIFSGANMTSLKLVMKVLEDYEVLLQFLWGEAKGGQKLHWIRWGDLCLPGDEEGLGFWRLEDIYDAFSIKLWWRFRSLSSFWTIFMKAKFCAEVHPNLVHRDRGSQTWRRMIAVRHIAEQHIGWIGRSNSSNFWFDNWLGNGTLALRLDSVSDHLVADFVNNGTWNAQLIQQWVPAGIAREIAQVDPPVGQLPDLMGPSKYGCCQSPEVEMVDHVFAGGDVASQVWHFFGDTVGVSSRGLSFCVCMAAWWYGKRGNRYLEFVHHVLPLLICWHLWKGRNARKYDGTHIQEDRLCRLVFTDLLELFAFFFPSCRVFPVTWRHFYTKISGWAPRSSFKPVRWVRPLPGGFKLNTDGCSKGNPGISGSGGILRDGGGRFCLAFSCHFGKATSLQAEARALLVGVEMCIQGGFDLFEVELDSLVLVDILLG</sequence>
<dbReference type="CDD" id="cd06222">
    <property type="entry name" value="RNase_H_like"/>
    <property type="match status" value="1"/>
</dbReference>
<accession>A0ABM4UFB1</accession>
<dbReference type="InterPro" id="IPR036397">
    <property type="entry name" value="RNaseH_sf"/>
</dbReference>
<evidence type="ECO:0000313" key="2">
    <source>
        <dbReference type="Proteomes" id="UP001652660"/>
    </source>
</evidence>
<evidence type="ECO:0000313" key="3">
    <source>
        <dbReference type="RefSeq" id="XP_071905976.1"/>
    </source>
</evidence>
<name>A0ABM4UFB1_COFAR</name>
<reference evidence="3" key="1">
    <citation type="submission" date="2025-08" db="UniProtKB">
        <authorList>
            <consortium name="RefSeq"/>
        </authorList>
    </citation>
    <scope>IDENTIFICATION</scope>
    <source>
        <tissue evidence="3">Leaves</tissue>
    </source>
</reference>
<dbReference type="InterPro" id="IPR000477">
    <property type="entry name" value="RT_dom"/>
</dbReference>
<proteinExistence type="predicted"/>
<dbReference type="Pfam" id="PF13456">
    <property type="entry name" value="RVT_3"/>
    <property type="match status" value="1"/>
</dbReference>